<evidence type="ECO:0000313" key="3">
    <source>
        <dbReference type="Proteomes" id="UP001597112"/>
    </source>
</evidence>
<name>A0ABW3K4H4_9BACT</name>
<dbReference type="InterPro" id="IPR002818">
    <property type="entry name" value="DJ-1/PfpI"/>
</dbReference>
<proteinExistence type="predicted"/>
<sequence>MKYKTGMLLFPELTIQDFIGPYEVFIRAGCFEVYTISETTSWIHAEGGLTLKADHTFEDCPQLDIIFVPGGRGITPLLLNKTYHAFLQQQAVHAQYITSVCTGALLLAAAGLLKGYKATTHWRSMELLTTMGVEAITERVVTDRNRITGGGITAGIDFALTLTAQLGGEEMAKTIQLMLEYNPEPPFQSGSPGTAEPHIFQRAHEASQPVFESRRKIIQQLLSPGN</sequence>
<keyword evidence="2" id="KW-0456">Lyase</keyword>
<dbReference type="InterPro" id="IPR052158">
    <property type="entry name" value="INH-QAR"/>
</dbReference>
<dbReference type="Pfam" id="PF01965">
    <property type="entry name" value="DJ-1_PfpI"/>
    <property type="match status" value="1"/>
</dbReference>
<accession>A0ABW3K4H4</accession>
<dbReference type="CDD" id="cd03139">
    <property type="entry name" value="GATase1_PfpI_2"/>
    <property type="match status" value="1"/>
</dbReference>
<evidence type="ECO:0000259" key="1">
    <source>
        <dbReference type="Pfam" id="PF01965"/>
    </source>
</evidence>
<organism evidence="2 3">
    <name type="scientific">Ohtaekwangia kribbensis</name>
    <dbReference type="NCBI Taxonomy" id="688913"/>
    <lineage>
        <taxon>Bacteria</taxon>
        <taxon>Pseudomonadati</taxon>
        <taxon>Bacteroidota</taxon>
        <taxon>Cytophagia</taxon>
        <taxon>Cytophagales</taxon>
        <taxon>Fulvivirgaceae</taxon>
        <taxon>Ohtaekwangia</taxon>
    </lineage>
</organism>
<dbReference type="RefSeq" id="WP_377579381.1">
    <property type="nucleotide sequence ID" value="NZ_JBHTKA010000003.1"/>
</dbReference>
<protein>
    <submittedName>
        <fullName evidence="2">DJ-1/PfpI family protein</fullName>
        <ecNumber evidence="2">4.2.1.-</ecNumber>
    </submittedName>
</protein>
<reference evidence="3" key="1">
    <citation type="journal article" date="2019" name="Int. J. Syst. Evol. Microbiol.">
        <title>The Global Catalogue of Microorganisms (GCM) 10K type strain sequencing project: providing services to taxonomists for standard genome sequencing and annotation.</title>
        <authorList>
            <consortium name="The Broad Institute Genomics Platform"/>
            <consortium name="The Broad Institute Genome Sequencing Center for Infectious Disease"/>
            <person name="Wu L."/>
            <person name="Ma J."/>
        </authorList>
    </citation>
    <scope>NUCLEOTIDE SEQUENCE [LARGE SCALE GENOMIC DNA]</scope>
    <source>
        <strain evidence="3">CCUG 58938</strain>
    </source>
</reference>
<dbReference type="PANTHER" id="PTHR43130:SF2">
    <property type="entry name" value="DJ-1_PFPI DOMAIN-CONTAINING PROTEIN"/>
    <property type="match status" value="1"/>
</dbReference>
<dbReference type="EC" id="4.2.1.-" evidence="2"/>
<feature type="domain" description="DJ-1/PfpI" evidence="1">
    <location>
        <begin position="8"/>
        <end position="164"/>
    </location>
</feature>
<dbReference type="InterPro" id="IPR029062">
    <property type="entry name" value="Class_I_gatase-like"/>
</dbReference>
<dbReference type="Proteomes" id="UP001597112">
    <property type="component" value="Unassembled WGS sequence"/>
</dbReference>
<comment type="caution">
    <text evidence="2">The sequence shown here is derived from an EMBL/GenBank/DDBJ whole genome shotgun (WGS) entry which is preliminary data.</text>
</comment>
<dbReference type="GO" id="GO:0016829">
    <property type="term" value="F:lyase activity"/>
    <property type="evidence" value="ECO:0007669"/>
    <property type="project" value="UniProtKB-KW"/>
</dbReference>
<keyword evidence="3" id="KW-1185">Reference proteome</keyword>
<evidence type="ECO:0000313" key="2">
    <source>
        <dbReference type="EMBL" id="MFD1000081.1"/>
    </source>
</evidence>
<dbReference type="EMBL" id="JBHTKA010000003">
    <property type="protein sequence ID" value="MFD1000081.1"/>
    <property type="molecule type" value="Genomic_DNA"/>
</dbReference>
<dbReference type="SUPFAM" id="SSF52317">
    <property type="entry name" value="Class I glutamine amidotransferase-like"/>
    <property type="match status" value="1"/>
</dbReference>
<gene>
    <name evidence="2" type="ORF">ACFQ21_12230</name>
</gene>
<dbReference type="Gene3D" id="3.40.50.880">
    <property type="match status" value="1"/>
</dbReference>
<dbReference type="PANTHER" id="PTHR43130">
    <property type="entry name" value="ARAC-FAMILY TRANSCRIPTIONAL REGULATOR"/>
    <property type="match status" value="1"/>
</dbReference>